<proteinExistence type="predicted"/>
<protein>
    <recommendedName>
        <fullName evidence="3">F-box domain-containing protein</fullName>
    </recommendedName>
</protein>
<dbReference type="Gene3D" id="3.80.10.10">
    <property type="entry name" value="Ribonuclease Inhibitor"/>
    <property type="match status" value="1"/>
</dbReference>
<evidence type="ECO:0000313" key="2">
    <source>
        <dbReference type="Proteomes" id="UP000623467"/>
    </source>
</evidence>
<reference evidence="1" key="1">
    <citation type="submission" date="2020-05" db="EMBL/GenBank/DDBJ databases">
        <title>Mycena genomes resolve the evolution of fungal bioluminescence.</title>
        <authorList>
            <person name="Tsai I.J."/>
        </authorList>
    </citation>
    <scope>NUCLEOTIDE SEQUENCE</scope>
    <source>
        <strain evidence="1">160909Yilan</strain>
    </source>
</reference>
<dbReference type="SUPFAM" id="SSF52047">
    <property type="entry name" value="RNI-like"/>
    <property type="match status" value="1"/>
</dbReference>
<organism evidence="1 2">
    <name type="scientific">Mycena sanguinolenta</name>
    <dbReference type="NCBI Taxonomy" id="230812"/>
    <lineage>
        <taxon>Eukaryota</taxon>
        <taxon>Fungi</taxon>
        <taxon>Dikarya</taxon>
        <taxon>Basidiomycota</taxon>
        <taxon>Agaricomycotina</taxon>
        <taxon>Agaricomycetes</taxon>
        <taxon>Agaricomycetidae</taxon>
        <taxon>Agaricales</taxon>
        <taxon>Marasmiineae</taxon>
        <taxon>Mycenaceae</taxon>
        <taxon>Mycena</taxon>
    </lineage>
</organism>
<accession>A0A8H6ZD87</accession>
<comment type="caution">
    <text evidence="1">The sequence shown here is derived from an EMBL/GenBank/DDBJ whole genome shotgun (WGS) entry which is preliminary data.</text>
</comment>
<sequence length="560" mass="62499">MASSFVSRLGTNYCPTDEEILEINALLVEPTLRLKGLDDEITKLQAAIDKLAEERSRVAAYVEGHRALISPVRRLPLDIIQELFVACLPTHRNCVMSASEAPVLLGRVCSAWRAISHTTPRLWSRLHVVESLWSPDDSTSSSFEEKVAQRLEITHTWLSRSGQCPLSISLRSAPEYTPPPGTDTVTPSVTSMQFMKTLLSFAPRWQHIRFTAPLSLLLEVMSHFDAEVPLLETVLFHHSQDHNSPLSTRGPFNILRSARISSISIPGAIFLPENLPLQWSQLTTLTVGGPNWSVPLTITSGALLRVIKKCPELRCCKLMVHDRATNIEMPTSEHPIVELPFLHTFAIHCVASVAPAVSNLLMRLSLPELRDFTIFGSAQDCPTLGNFFARLIRLESLRIDINISTPASLLETFHTLPPSIRHLWISRIDHPWGQSQTGLDEMLGVLTTSPELCPMLQHFSIDSGFNLSDEAVLLFIAARMQESPPVLNRVDINFGRQMVVDIMPDLRAFIEMGLAVSLIYMPPQPSQDSPWLGLSDAPVVNWNPPPWPTWVPSMPISDTW</sequence>
<dbReference type="OrthoDB" id="3000305at2759"/>
<dbReference type="EMBL" id="JACAZH010000001">
    <property type="protein sequence ID" value="KAF7376823.1"/>
    <property type="molecule type" value="Genomic_DNA"/>
</dbReference>
<dbReference type="AlphaFoldDB" id="A0A8H6ZD87"/>
<evidence type="ECO:0000313" key="1">
    <source>
        <dbReference type="EMBL" id="KAF7376823.1"/>
    </source>
</evidence>
<gene>
    <name evidence="1" type="ORF">MSAN_00099800</name>
</gene>
<keyword evidence="2" id="KW-1185">Reference proteome</keyword>
<evidence type="ECO:0008006" key="3">
    <source>
        <dbReference type="Google" id="ProtNLM"/>
    </source>
</evidence>
<dbReference type="Proteomes" id="UP000623467">
    <property type="component" value="Unassembled WGS sequence"/>
</dbReference>
<name>A0A8H6ZD87_9AGAR</name>
<dbReference type="InterPro" id="IPR032675">
    <property type="entry name" value="LRR_dom_sf"/>
</dbReference>